<dbReference type="Gramene" id="TRITD5Bv1G187590.1">
    <property type="protein sequence ID" value="TRITD5Bv1G187590.1"/>
    <property type="gene ID" value="TRITD5Bv1G187590"/>
</dbReference>
<keyword evidence="2" id="KW-0812">Transmembrane</keyword>
<feature type="compositionally biased region" description="Basic and acidic residues" evidence="1">
    <location>
        <begin position="45"/>
        <end position="57"/>
    </location>
</feature>
<dbReference type="Pfam" id="PF13968">
    <property type="entry name" value="DUF4220"/>
    <property type="match status" value="1"/>
</dbReference>
<evidence type="ECO:0000256" key="2">
    <source>
        <dbReference type="SAM" id="Phobius"/>
    </source>
</evidence>
<gene>
    <name evidence="4" type="ORF">TRITD_5Bv1G187590</name>
</gene>
<evidence type="ECO:0000256" key="1">
    <source>
        <dbReference type="SAM" id="MobiDB-lite"/>
    </source>
</evidence>
<evidence type="ECO:0000259" key="3">
    <source>
        <dbReference type="Pfam" id="PF13968"/>
    </source>
</evidence>
<feature type="compositionally biased region" description="Basic and acidic residues" evidence="1">
    <location>
        <begin position="17"/>
        <end position="29"/>
    </location>
</feature>
<organism evidence="4 5">
    <name type="scientific">Triticum turgidum subsp. durum</name>
    <name type="common">Durum wheat</name>
    <name type="synonym">Triticum durum</name>
    <dbReference type="NCBI Taxonomy" id="4567"/>
    <lineage>
        <taxon>Eukaryota</taxon>
        <taxon>Viridiplantae</taxon>
        <taxon>Streptophyta</taxon>
        <taxon>Embryophyta</taxon>
        <taxon>Tracheophyta</taxon>
        <taxon>Spermatophyta</taxon>
        <taxon>Magnoliopsida</taxon>
        <taxon>Liliopsida</taxon>
        <taxon>Poales</taxon>
        <taxon>Poaceae</taxon>
        <taxon>BOP clade</taxon>
        <taxon>Pooideae</taxon>
        <taxon>Triticodae</taxon>
        <taxon>Triticeae</taxon>
        <taxon>Triticinae</taxon>
        <taxon>Triticum</taxon>
    </lineage>
</organism>
<dbReference type="Proteomes" id="UP000324705">
    <property type="component" value="Chromosome 5B"/>
</dbReference>
<feature type="transmembrane region" description="Helical" evidence="2">
    <location>
        <begin position="177"/>
        <end position="198"/>
    </location>
</feature>
<sequence length="440" mass="50373">MQRARAIVLTRSCSPRAQREGAAVDHGADHPPQAQGEGSVTAELDDGHHPQTSRRRMDLGDYVQKARDFVKDHHRHAQGECDRVDLEANHRLQTRQQGGSVDLEDEAYHKLFVDLASPYPNRLGVLKAFWVLDEKLTYALLEKWLSDTFNLLYTKMKMVRSFWGNSKGKKDPSLLEFLPAFVRLAAIALPLAAIGLFHNSHRESYNDQDVNVTIALFTCTALLEAYAYASLGFGDFKLSRSVSQYSLIGFFARNQRHTMMMSILSFFGGKDFLDQHWCMWPRDSSIAIIGLVLKYVKKGWAQQINDDKDYLKFNHSRGQRTLEINKCEVLGWSLRRPFDESVLLWHITTYFCFYMVARRQEEISPPLSKKTTWAHQLITSVPLLNVTKMMPLFNITVVLHGVKAPLVMKDLIVADKCPITWHTYCLSILRCSWQAPDGFC</sequence>
<protein>
    <recommendedName>
        <fullName evidence="3">DUF4220 domain-containing protein</fullName>
    </recommendedName>
</protein>
<dbReference type="AlphaFoldDB" id="A0A9R1AQ03"/>
<dbReference type="PANTHER" id="PTHR31325">
    <property type="entry name" value="OS01G0798800 PROTEIN-RELATED"/>
    <property type="match status" value="1"/>
</dbReference>
<reference evidence="4 5" key="1">
    <citation type="submission" date="2017-09" db="EMBL/GenBank/DDBJ databases">
        <authorList>
            <consortium name="International Durum Wheat Genome Sequencing Consortium (IDWGSC)"/>
            <person name="Milanesi L."/>
        </authorList>
    </citation>
    <scope>NUCLEOTIDE SEQUENCE [LARGE SCALE GENOMIC DNA]</scope>
    <source>
        <strain evidence="5">cv. Svevo</strain>
    </source>
</reference>
<evidence type="ECO:0000313" key="5">
    <source>
        <dbReference type="Proteomes" id="UP000324705"/>
    </source>
</evidence>
<keyword evidence="2" id="KW-1133">Transmembrane helix</keyword>
<dbReference type="EMBL" id="LT934120">
    <property type="protein sequence ID" value="VAI35926.1"/>
    <property type="molecule type" value="Genomic_DNA"/>
</dbReference>
<name>A0A9R1AQ03_TRITD</name>
<feature type="region of interest" description="Disordered" evidence="1">
    <location>
        <begin position="1"/>
        <end position="57"/>
    </location>
</feature>
<keyword evidence="2" id="KW-0472">Membrane</keyword>
<proteinExistence type="predicted"/>
<evidence type="ECO:0000313" key="4">
    <source>
        <dbReference type="EMBL" id="VAI35926.1"/>
    </source>
</evidence>
<feature type="transmembrane region" description="Helical" evidence="2">
    <location>
        <begin position="210"/>
        <end position="231"/>
    </location>
</feature>
<feature type="domain" description="DUF4220" evidence="3">
    <location>
        <begin position="110"/>
        <end position="231"/>
    </location>
</feature>
<keyword evidence="5" id="KW-1185">Reference proteome</keyword>
<accession>A0A9R1AQ03</accession>
<dbReference type="InterPro" id="IPR025315">
    <property type="entry name" value="DUF4220"/>
</dbReference>